<dbReference type="InterPro" id="IPR001128">
    <property type="entry name" value="Cyt_P450"/>
</dbReference>
<keyword evidence="3 8" id="KW-0349">Heme</keyword>
<evidence type="ECO:0000256" key="3">
    <source>
        <dbReference type="ARBA" id="ARBA00022617"/>
    </source>
</evidence>
<dbReference type="GO" id="GO:0005506">
    <property type="term" value="F:iron ion binding"/>
    <property type="evidence" value="ECO:0007669"/>
    <property type="project" value="InterPro"/>
</dbReference>
<name>A0AAE1N8Z5_9FABA</name>
<evidence type="ECO:0000256" key="7">
    <source>
        <dbReference type="ARBA" id="ARBA00023033"/>
    </source>
</evidence>
<protein>
    <recommendedName>
        <fullName evidence="13">Cytochrome P450</fullName>
    </recommendedName>
</protein>
<evidence type="ECO:0000256" key="8">
    <source>
        <dbReference type="PIRSR" id="PIRSR602401-1"/>
    </source>
</evidence>
<comment type="cofactor">
    <cofactor evidence="1 8">
        <name>heme</name>
        <dbReference type="ChEBI" id="CHEBI:30413"/>
    </cofactor>
</comment>
<evidence type="ECO:0000313" key="11">
    <source>
        <dbReference type="EMBL" id="KAK4285504.1"/>
    </source>
</evidence>
<evidence type="ECO:0008006" key="13">
    <source>
        <dbReference type="Google" id="ProtNLM"/>
    </source>
</evidence>
<feature type="transmembrane region" description="Helical" evidence="10">
    <location>
        <begin position="12"/>
        <end position="29"/>
    </location>
</feature>
<dbReference type="EMBL" id="JAWXYG010000001">
    <property type="protein sequence ID" value="KAK4285504.1"/>
    <property type="molecule type" value="Genomic_DNA"/>
</dbReference>
<dbReference type="Gene3D" id="1.10.630.10">
    <property type="entry name" value="Cytochrome P450"/>
    <property type="match status" value="1"/>
</dbReference>
<evidence type="ECO:0000313" key="12">
    <source>
        <dbReference type="Proteomes" id="UP001293593"/>
    </source>
</evidence>
<dbReference type="GO" id="GO:0020037">
    <property type="term" value="F:heme binding"/>
    <property type="evidence" value="ECO:0007669"/>
    <property type="project" value="InterPro"/>
</dbReference>
<feature type="binding site" description="axial binding residue" evidence="8">
    <location>
        <position position="445"/>
    </location>
    <ligand>
        <name>heme</name>
        <dbReference type="ChEBI" id="CHEBI:30413"/>
    </ligand>
    <ligandPart>
        <name>Fe</name>
        <dbReference type="ChEBI" id="CHEBI:18248"/>
    </ligandPart>
</feature>
<dbReference type="InterPro" id="IPR002401">
    <property type="entry name" value="Cyt_P450_E_grp-I"/>
</dbReference>
<dbReference type="PROSITE" id="PS00086">
    <property type="entry name" value="CYTOCHROME_P450"/>
    <property type="match status" value="1"/>
</dbReference>
<dbReference type="CDD" id="cd11072">
    <property type="entry name" value="CYP71-like"/>
    <property type="match status" value="1"/>
</dbReference>
<keyword evidence="10" id="KW-0812">Transmembrane</keyword>
<dbReference type="GO" id="GO:0004497">
    <property type="term" value="F:monooxygenase activity"/>
    <property type="evidence" value="ECO:0007669"/>
    <property type="project" value="UniProtKB-KW"/>
</dbReference>
<comment type="caution">
    <text evidence="11">The sequence shown here is derived from an EMBL/GenBank/DDBJ whole genome shotgun (WGS) entry which is preliminary data.</text>
</comment>
<dbReference type="InterPro" id="IPR036396">
    <property type="entry name" value="Cyt_P450_sf"/>
</dbReference>
<evidence type="ECO:0000256" key="4">
    <source>
        <dbReference type="ARBA" id="ARBA00022723"/>
    </source>
</evidence>
<dbReference type="Pfam" id="PF00067">
    <property type="entry name" value="p450"/>
    <property type="match status" value="1"/>
</dbReference>
<organism evidence="11 12">
    <name type="scientific">Acacia crassicarpa</name>
    <name type="common">northern wattle</name>
    <dbReference type="NCBI Taxonomy" id="499986"/>
    <lineage>
        <taxon>Eukaryota</taxon>
        <taxon>Viridiplantae</taxon>
        <taxon>Streptophyta</taxon>
        <taxon>Embryophyta</taxon>
        <taxon>Tracheophyta</taxon>
        <taxon>Spermatophyta</taxon>
        <taxon>Magnoliopsida</taxon>
        <taxon>eudicotyledons</taxon>
        <taxon>Gunneridae</taxon>
        <taxon>Pentapetalae</taxon>
        <taxon>rosids</taxon>
        <taxon>fabids</taxon>
        <taxon>Fabales</taxon>
        <taxon>Fabaceae</taxon>
        <taxon>Caesalpinioideae</taxon>
        <taxon>mimosoid clade</taxon>
        <taxon>Acacieae</taxon>
        <taxon>Acacia</taxon>
    </lineage>
</organism>
<dbReference type="PRINTS" id="PR00385">
    <property type="entry name" value="P450"/>
</dbReference>
<reference evidence="11" key="1">
    <citation type="submission" date="2023-10" db="EMBL/GenBank/DDBJ databases">
        <title>Chromosome-level genome of the transformable northern wattle, Acacia crassicarpa.</title>
        <authorList>
            <person name="Massaro I."/>
            <person name="Sinha N.R."/>
            <person name="Poethig S."/>
            <person name="Leichty A.R."/>
        </authorList>
    </citation>
    <scope>NUCLEOTIDE SEQUENCE</scope>
    <source>
        <strain evidence="11">Acra3RX</strain>
        <tissue evidence="11">Leaf</tissue>
    </source>
</reference>
<accession>A0AAE1N8Z5</accession>
<evidence type="ECO:0000256" key="2">
    <source>
        <dbReference type="ARBA" id="ARBA00010617"/>
    </source>
</evidence>
<keyword evidence="4 8" id="KW-0479">Metal-binding</keyword>
<keyword evidence="10" id="KW-1133">Transmembrane helix</keyword>
<dbReference type="PANTHER" id="PTHR47955">
    <property type="entry name" value="CYTOCHROME P450 FAMILY 71 PROTEIN"/>
    <property type="match status" value="1"/>
</dbReference>
<dbReference type="PANTHER" id="PTHR47955:SF8">
    <property type="entry name" value="CYTOCHROME P450 71D11-LIKE"/>
    <property type="match status" value="1"/>
</dbReference>
<dbReference type="GO" id="GO:0016705">
    <property type="term" value="F:oxidoreductase activity, acting on paired donors, with incorporation or reduction of molecular oxygen"/>
    <property type="evidence" value="ECO:0007669"/>
    <property type="project" value="InterPro"/>
</dbReference>
<keyword evidence="12" id="KW-1185">Reference proteome</keyword>
<comment type="similarity">
    <text evidence="2 9">Belongs to the cytochrome P450 family.</text>
</comment>
<keyword evidence="7 9" id="KW-0503">Monooxygenase</keyword>
<dbReference type="AlphaFoldDB" id="A0AAE1N8Z5"/>
<dbReference type="PRINTS" id="PR00463">
    <property type="entry name" value="EP450I"/>
</dbReference>
<evidence type="ECO:0000256" key="6">
    <source>
        <dbReference type="ARBA" id="ARBA00023004"/>
    </source>
</evidence>
<dbReference type="SUPFAM" id="SSF48264">
    <property type="entry name" value="Cytochrome P450"/>
    <property type="match status" value="1"/>
</dbReference>
<proteinExistence type="inferred from homology"/>
<keyword evidence="10" id="KW-0472">Membrane</keyword>
<evidence type="ECO:0000256" key="1">
    <source>
        <dbReference type="ARBA" id="ARBA00001971"/>
    </source>
</evidence>
<keyword evidence="6 8" id="KW-0408">Iron</keyword>
<keyword evidence="5 9" id="KW-0560">Oxidoreductase</keyword>
<sequence length="504" mass="57276">MSVPEGMEIQISYSIIFSFFCLFLVIFKLSSSKKPTKTLPPGPWKLPLIGNLHQLIAGSLPHRSLANLANKYGPFMHLQLGQVSHIIVSSPEYAKEIMKTHDLIFANRPKNLAPDILSYGGTDIIFSPYGNYWRQLRKIGTLELFSAKRVQSFRRIREEEASALVRNISEHEGSVINLSKKIFTITSSIVARVAFGKKTGNVEQILQNMEQAQQLSSGFLISDFYPSLKFLSIITGMRARIMKIHKDGDKVFDDIIREHKEKKINDVEVVEEDLVDVLLQIQKHNDFDIPLSLDNIKAVIKDVFFAGTETAATTIVWAMSELLKNPKAMKEAQEEVRRVYGGKGYVDESNLHPLKYLSAVIKETLRLHPPVALLVPRQNNKSCEINGYMIPPKTNIIINAWAIGRDPKNWNDPEMFEPKRFLDTMIDYKGSNFEYIPFGAGRRICPGVTFATPVLELLLSSLLYHFGWKLPEGMRLEGYDMDESFGAVVRRKNDTMLVPFCYFP</sequence>
<dbReference type="Proteomes" id="UP001293593">
    <property type="component" value="Unassembled WGS sequence"/>
</dbReference>
<dbReference type="InterPro" id="IPR017972">
    <property type="entry name" value="Cyt_P450_CS"/>
</dbReference>
<dbReference type="FunFam" id="1.10.630.10:FF:000043">
    <property type="entry name" value="Cytochrome P450 99A2"/>
    <property type="match status" value="1"/>
</dbReference>
<evidence type="ECO:0000256" key="9">
    <source>
        <dbReference type="RuleBase" id="RU000461"/>
    </source>
</evidence>
<evidence type="ECO:0000256" key="5">
    <source>
        <dbReference type="ARBA" id="ARBA00023002"/>
    </source>
</evidence>
<gene>
    <name evidence="11" type="ORF">QN277_002195</name>
</gene>
<evidence type="ECO:0000256" key="10">
    <source>
        <dbReference type="SAM" id="Phobius"/>
    </source>
</evidence>